<accession>A0A927K151</accession>
<dbReference type="AlphaFoldDB" id="A0A927K151"/>
<gene>
    <name evidence="2" type="ORF">IE331_01045</name>
</gene>
<feature type="compositionally biased region" description="Basic residues" evidence="1">
    <location>
        <begin position="39"/>
        <end position="49"/>
    </location>
</feature>
<feature type="region of interest" description="Disordered" evidence="1">
    <location>
        <begin position="1"/>
        <end position="57"/>
    </location>
</feature>
<evidence type="ECO:0000256" key="1">
    <source>
        <dbReference type="SAM" id="MobiDB-lite"/>
    </source>
</evidence>
<feature type="compositionally biased region" description="Basic and acidic residues" evidence="1">
    <location>
        <begin position="1"/>
        <end position="19"/>
    </location>
</feature>
<dbReference type="Proteomes" id="UP000616839">
    <property type="component" value="Unassembled WGS sequence"/>
</dbReference>
<protein>
    <submittedName>
        <fullName evidence="2">Uncharacterized protein</fullName>
    </submittedName>
</protein>
<comment type="caution">
    <text evidence="2">The sequence shown here is derived from an EMBL/GenBank/DDBJ whole genome shotgun (WGS) entry which is preliminary data.</text>
</comment>
<proteinExistence type="predicted"/>
<name>A0A927K151_9ACTN</name>
<feature type="compositionally biased region" description="Low complexity" evidence="1">
    <location>
        <begin position="29"/>
        <end position="38"/>
    </location>
</feature>
<dbReference type="RefSeq" id="WP_192139656.1">
    <property type="nucleotide sequence ID" value="NZ_JACYXZ010000001.1"/>
</dbReference>
<organism evidence="2 3">
    <name type="scientific">Nocardioides donggukensis</name>
    <dbReference type="NCBI Taxonomy" id="2774019"/>
    <lineage>
        <taxon>Bacteria</taxon>
        <taxon>Bacillati</taxon>
        <taxon>Actinomycetota</taxon>
        <taxon>Actinomycetes</taxon>
        <taxon>Propionibacteriales</taxon>
        <taxon>Nocardioidaceae</taxon>
        <taxon>Nocardioides</taxon>
    </lineage>
</organism>
<sequence>MIDHITHEAQARHRIDQRTVRSASRTNRPGDAPASAPRSPRRALARGVRRLADVIDT</sequence>
<evidence type="ECO:0000313" key="2">
    <source>
        <dbReference type="EMBL" id="MBD8868197.1"/>
    </source>
</evidence>
<keyword evidence="3" id="KW-1185">Reference proteome</keyword>
<evidence type="ECO:0000313" key="3">
    <source>
        <dbReference type="Proteomes" id="UP000616839"/>
    </source>
</evidence>
<reference evidence="2" key="1">
    <citation type="submission" date="2020-09" db="EMBL/GenBank/DDBJ databases">
        <title>Nocardioides sp. strain MJB4 16S ribosomal RNA gene Genome sequencing and assembly.</title>
        <authorList>
            <person name="Kim I."/>
        </authorList>
    </citation>
    <scope>NUCLEOTIDE SEQUENCE</scope>
    <source>
        <strain evidence="2">MJB4</strain>
    </source>
</reference>
<dbReference type="EMBL" id="JACYXZ010000001">
    <property type="protein sequence ID" value="MBD8868197.1"/>
    <property type="molecule type" value="Genomic_DNA"/>
</dbReference>